<reference evidence="2 5" key="3">
    <citation type="submission" date="2018-03" db="EMBL/GenBank/DDBJ databases">
        <title>Genomic Encyclopedia of Archaeal and Bacterial Type Strains, Phase II (KMG-II): from individual species to whole genera.</title>
        <authorList>
            <person name="Goeker M."/>
        </authorList>
    </citation>
    <scope>NUCLEOTIDE SEQUENCE [LARGE SCALE GENOMIC DNA]</scope>
    <source>
        <strain evidence="2 5">DSM 17797</strain>
    </source>
</reference>
<evidence type="ECO:0000313" key="3">
    <source>
        <dbReference type="EMBL" id="SHH58874.1"/>
    </source>
</evidence>
<keyword evidence="5" id="KW-1185">Reference proteome</keyword>
<dbReference type="Pfam" id="PF04383">
    <property type="entry name" value="KilA-N"/>
    <property type="match status" value="1"/>
</dbReference>
<feature type="non-terminal residue" evidence="3">
    <location>
        <position position="89"/>
    </location>
</feature>
<dbReference type="Proteomes" id="UP000237771">
    <property type="component" value="Unassembled WGS sequence"/>
</dbReference>
<evidence type="ECO:0000313" key="4">
    <source>
        <dbReference type="Proteomes" id="UP000184384"/>
    </source>
</evidence>
<dbReference type="EMBL" id="PVUB01000016">
    <property type="protein sequence ID" value="PRZ19581.1"/>
    <property type="molecule type" value="Genomic_DNA"/>
</dbReference>
<reference evidence="3" key="2">
    <citation type="submission" date="2016-11" db="EMBL/GenBank/DDBJ databases">
        <authorList>
            <person name="Jaros S."/>
            <person name="Januszkiewicz K."/>
            <person name="Wedrychowicz H."/>
        </authorList>
    </citation>
    <scope>NUCLEOTIDE SEQUENCE [LARGE SCALE GENOMIC DNA]</scope>
    <source>
        <strain evidence="3">DSM 19729</strain>
    </source>
</reference>
<organism evidence="3 4">
    <name type="scientific">Flavobacterium granuli</name>
    <dbReference type="NCBI Taxonomy" id="280093"/>
    <lineage>
        <taxon>Bacteria</taxon>
        <taxon>Pseudomonadati</taxon>
        <taxon>Bacteroidota</taxon>
        <taxon>Flavobacteriia</taxon>
        <taxon>Flavobacteriales</taxon>
        <taxon>Flavobacteriaceae</taxon>
        <taxon>Flavobacterium</taxon>
    </lineage>
</organism>
<evidence type="ECO:0000313" key="2">
    <source>
        <dbReference type="EMBL" id="PRZ19581.1"/>
    </source>
</evidence>
<proteinExistence type="predicted"/>
<evidence type="ECO:0000313" key="5">
    <source>
        <dbReference type="Proteomes" id="UP000237771"/>
    </source>
</evidence>
<dbReference type="InterPro" id="IPR018004">
    <property type="entry name" value="KilA/APSES_HTH"/>
</dbReference>
<reference evidence="4" key="1">
    <citation type="submission" date="2016-11" db="EMBL/GenBank/DDBJ databases">
        <authorList>
            <person name="Varghese N."/>
            <person name="Submissions S."/>
        </authorList>
    </citation>
    <scope>NUCLEOTIDE SEQUENCE [LARGE SCALE GENOMIC DNA]</scope>
    <source>
        <strain evidence="4">DSM 19729</strain>
    </source>
</reference>
<dbReference type="AlphaFoldDB" id="A0A1M5U7D4"/>
<accession>A0A1M5U7D4</accession>
<dbReference type="EMBL" id="FQWO01000018">
    <property type="protein sequence ID" value="SHH58874.1"/>
    <property type="molecule type" value="Genomic_DNA"/>
</dbReference>
<sequence>MAKINVQDREITIIAFEERDYISLTDMANAKEGASRAADVIKNWIRTRYTLEFLGTWEQINNLNFKVVEFDHFKMQAGLPSFVLSVSDW</sequence>
<gene>
    <name evidence="2" type="ORF">BC624_11629</name>
    <name evidence="3" type="ORF">SAMN05443373_11829</name>
</gene>
<name>A0A1M5U7D4_9FLAO</name>
<feature type="domain" description="KilA/APSES-type HTH DNA-binding" evidence="1">
    <location>
        <begin position="10"/>
        <end position="89"/>
    </location>
</feature>
<dbReference type="OrthoDB" id="9810290at2"/>
<evidence type="ECO:0000259" key="1">
    <source>
        <dbReference type="SMART" id="SM01252"/>
    </source>
</evidence>
<protein>
    <submittedName>
        <fullName evidence="2">KilA domain-containing protein</fullName>
    </submittedName>
    <submittedName>
        <fullName evidence="3">KilA-N domain-containing protein</fullName>
    </submittedName>
</protein>
<dbReference type="RefSeq" id="WP_139256928.1">
    <property type="nucleotide sequence ID" value="NZ_FQWO01000018.1"/>
</dbReference>
<dbReference type="Proteomes" id="UP000184384">
    <property type="component" value="Unassembled WGS sequence"/>
</dbReference>
<dbReference type="SMART" id="SM01252">
    <property type="entry name" value="KilA-N"/>
    <property type="match status" value="1"/>
</dbReference>